<evidence type="ECO:0000256" key="3">
    <source>
        <dbReference type="ARBA" id="ARBA00022741"/>
    </source>
</evidence>
<dbReference type="Gene3D" id="1.10.287.380">
    <property type="entry name" value="Valyl-tRNA synthetase, C-terminal domain"/>
    <property type="match status" value="1"/>
</dbReference>
<reference evidence="14 15" key="2">
    <citation type="journal article" date="2016" name="ISME J.">
        <title>Characterization of the first cultured representative of Verrucomicrobia subdivision 5 indicates the proposal of a novel phylum.</title>
        <authorList>
            <person name="Spring S."/>
            <person name="Bunk B."/>
            <person name="Sproer C."/>
            <person name="Schumann P."/>
            <person name="Rohde M."/>
            <person name="Tindall B.J."/>
            <person name="Klenk H.P."/>
        </authorList>
    </citation>
    <scope>NUCLEOTIDE SEQUENCE [LARGE SCALE GENOMIC DNA]</scope>
    <source>
        <strain evidence="14 15">L21-Fru-AB</strain>
    </source>
</reference>
<comment type="subcellular location">
    <subcellularLocation>
        <location evidence="11">Cytoplasm</location>
    </subcellularLocation>
    <text evidence="11">Associates with ribosomes.</text>
</comment>
<feature type="binding site" evidence="11">
    <location>
        <begin position="36"/>
        <end position="43"/>
    </location>
    <ligand>
        <name>ATP</name>
        <dbReference type="ChEBI" id="CHEBI:30616"/>
        <label>1</label>
    </ligand>
</feature>
<dbReference type="AlphaFoldDB" id="A0A0G3EEU5"/>
<dbReference type="PROSITE" id="PS50893">
    <property type="entry name" value="ABC_TRANSPORTER_2"/>
    <property type="match status" value="2"/>
</dbReference>
<dbReference type="GO" id="GO:0005524">
    <property type="term" value="F:ATP binding"/>
    <property type="evidence" value="ECO:0007669"/>
    <property type="project" value="UniProtKB-UniRule"/>
</dbReference>
<evidence type="ECO:0000259" key="13">
    <source>
        <dbReference type="PROSITE" id="PS50893"/>
    </source>
</evidence>
<dbReference type="GO" id="GO:0006281">
    <property type="term" value="P:DNA repair"/>
    <property type="evidence" value="ECO:0007669"/>
    <property type="project" value="UniProtKB-KW"/>
</dbReference>
<evidence type="ECO:0000256" key="10">
    <source>
        <dbReference type="ARBA" id="ARBA00061478"/>
    </source>
</evidence>
<dbReference type="FunFam" id="3.40.50.300:FF:000309">
    <property type="entry name" value="ABC transporter ATP-binding protein"/>
    <property type="match status" value="1"/>
</dbReference>
<keyword evidence="5 11" id="KW-0378">Hydrolase</keyword>
<evidence type="ECO:0000256" key="4">
    <source>
        <dbReference type="ARBA" id="ARBA00022763"/>
    </source>
</evidence>
<dbReference type="SMART" id="SM00382">
    <property type="entry name" value="AAA"/>
    <property type="match status" value="2"/>
</dbReference>
<protein>
    <recommendedName>
        <fullName evidence="11">ATP-binding protein Uup</fullName>
        <ecNumber evidence="11">3.6.1.-</ecNumber>
    </recommendedName>
</protein>
<dbReference type="Proteomes" id="UP000035268">
    <property type="component" value="Chromosome"/>
</dbReference>
<feature type="domain" description="ABC transporter" evidence="13">
    <location>
        <begin position="4"/>
        <end position="215"/>
    </location>
</feature>
<dbReference type="InterPro" id="IPR003439">
    <property type="entry name" value="ABC_transporter-like_ATP-bd"/>
</dbReference>
<dbReference type="InterPro" id="IPR017871">
    <property type="entry name" value="ABC_transporter-like_CS"/>
</dbReference>
<evidence type="ECO:0000313" key="15">
    <source>
        <dbReference type="Proteomes" id="UP000035268"/>
    </source>
</evidence>
<keyword evidence="2 11" id="KW-0677">Repeat</keyword>
<evidence type="ECO:0000256" key="2">
    <source>
        <dbReference type="ARBA" id="ARBA00022737"/>
    </source>
</evidence>
<dbReference type="PROSITE" id="PS00211">
    <property type="entry name" value="ABC_TRANSPORTER_1"/>
    <property type="match status" value="1"/>
</dbReference>
<dbReference type="InterPro" id="IPR043686">
    <property type="entry name" value="Uup"/>
</dbReference>
<dbReference type="Pfam" id="PF16326">
    <property type="entry name" value="ABC_tran_CTD"/>
    <property type="match status" value="1"/>
</dbReference>
<dbReference type="Pfam" id="PF00005">
    <property type="entry name" value="ABC_tran"/>
    <property type="match status" value="2"/>
</dbReference>
<evidence type="ECO:0000256" key="8">
    <source>
        <dbReference type="ARBA" id="ARBA00023204"/>
    </source>
</evidence>
<comment type="catalytic activity">
    <reaction evidence="9 11">
        <text>ATP + H2O = ADP + phosphate + H(+)</text>
        <dbReference type="Rhea" id="RHEA:13065"/>
        <dbReference type="ChEBI" id="CHEBI:15377"/>
        <dbReference type="ChEBI" id="CHEBI:15378"/>
        <dbReference type="ChEBI" id="CHEBI:30616"/>
        <dbReference type="ChEBI" id="CHEBI:43474"/>
        <dbReference type="ChEBI" id="CHEBI:456216"/>
    </reaction>
</comment>
<dbReference type="GO" id="GO:0003677">
    <property type="term" value="F:DNA binding"/>
    <property type="evidence" value="ECO:0007669"/>
    <property type="project" value="UniProtKB-UniRule"/>
</dbReference>
<dbReference type="GO" id="GO:0016887">
    <property type="term" value="F:ATP hydrolysis activity"/>
    <property type="evidence" value="ECO:0007669"/>
    <property type="project" value="UniProtKB-UniRule"/>
</dbReference>
<dbReference type="InterPro" id="IPR032781">
    <property type="entry name" value="ABC_tran_Xtn"/>
</dbReference>
<dbReference type="Gene3D" id="3.40.50.300">
    <property type="entry name" value="P-loop containing nucleotide triphosphate hydrolases"/>
    <property type="match status" value="2"/>
</dbReference>
<evidence type="ECO:0000256" key="12">
    <source>
        <dbReference type="SAM" id="MobiDB-lite"/>
    </source>
</evidence>
<dbReference type="Pfam" id="PF12848">
    <property type="entry name" value="ABC_tran_Xtn"/>
    <property type="match status" value="1"/>
</dbReference>
<sequence>MALMTLKDVHMAFGGPPILDGVDMTIEPGERVCLMGRNGAGKSTLLKIIAGELIPHDGEIVRRQDLVVAQLEQEVPMDRTGSVFDIVSEEWDHEHELSHPVERAISLLKLDPRAEFSTLSGGTRRRVLLARALVNEPDILILDEPTNHLDIEAIEWLETFLKRRDGALLFVTHDRAFVRNLSTRIIELDRGALYSWDLDYDTYIERRAERLRVERSHWKEFDKRLAEEEQWIREGISARRTRNIGRVRNLYAMRSERGKRRRQGRGARFSIQEAESTGRKVITAKNATYAWDGEPAVNGLNLKIQRGDRIGIIGPNGCGKSTLLRLLLGDLEPQSGTVKHGTNLEPAYFDQHRQELDENRSVKQNLCDDNQYVFIGGRKMHVLGYLRNFLFTREDAARPVCGLSGGERNRLLLAKLFARTANVLVLDEPTNDLDSDTMEVLEEQLMDFEGTILLVSHDRAFLNNVVDRILAFEGNGRVGEYVGGYDDWVRQSGGLKKERPPPKTHKPAQSTQKARPRKLNNKQREELEKLPARIEALERELDALQSTLNDPEFYRRPQEEIRTATERAEAIPRELDAAFDRWSELEEHAGGPS</sequence>
<dbReference type="InterPro" id="IPR003593">
    <property type="entry name" value="AAA+_ATPase"/>
</dbReference>
<dbReference type="HAMAP" id="MF_00848">
    <property type="entry name" value="Uup"/>
    <property type="match status" value="1"/>
</dbReference>
<dbReference type="PANTHER" id="PTHR42855:SF1">
    <property type="entry name" value="ABC TRANSPORTER DOMAIN-CONTAINING PROTEIN"/>
    <property type="match status" value="1"/>
</dbReference>
<evidence type="ECO:0000256" key="11">
    <source>
        <dbReference type="HAMAP-Rule" id="MF_00848"/>
    </source>
</evidence>
<reference evidence="15" key="1">
    <citation type="submission" date="2015-02" db="EMBL/GenBank/DDBJ databases">
        <title>Description and complete genome sequence of the first cultured representative of the subdivision 5 of the Verrucomicrobia phylum.</title>
        <authorList>
            <person name="Spring S."/>
            <person name="Bunk B."/>
            <person name="Sproer C."/>
            <person name="Klenk H.-P."/>
        </authorList>
    </citation>
    <scope>NUCLEOTIDE SEQUENCE [LARGE SCALE GENOMIC DNA]</scope>
    <source>
        <strain evidence="15">L21-Fru-AB</strain>
    </source>
</reference>
<keyword evidence="8 11" id="KW-0234">DNA repair</keyword>
<evidence type="ECO:0000256" key="5">
    <source>
        <dbReference type="ARBA" id="ARBA00022801"/>
    </source>
</evidence>
<dbReference type="EC" id="3.6.1.-" evidence="11"/>
<feature type="domain" description="ABC transporter" evidence="13">
    <location>
        <begin position="282"/>
        <end position="499"/>
    </location>
</feature>
<evidence type="ECO:0000256" key="9">
    <source>
        <dbReference type="ARBA" id="ARBA00049360"/>
    </source>
</evidence>
<keyword evidence="7 11" id="KW-0238">DNA-binding</keyword>
<dbReference type="RefSeq" id="WP_052881306.1">
    <property type="nucleotide sequence ID" value="NZ_CP010904.1"/>
</dbReference>
<evidence type="ECO:0000256" key="1">
    <source>
        <dbReference type="ARBA" id="ARBA00022490"/>
    </source>
</evidence>
<dbReference type="FunFam" id="3.40.50.300:FF:000011">
    <property type="entry name" value="Putative ABC transporter ATP-binding component"/>
    <property type="match status" value="1"/>
</dbReference>
<dbReference type="InterPro" id="IPR027417">
    <property type="entry name" value="P-loop_NTPase"/>
</dbReference>
<dbReference type="OrthoDB" id="9762051at2"/>
<dbReference type="KEGG" id="vbl:L21SP4_00653"/>
<dbReference type="EMBL" id="CP010904">
    <property type="protein sequence ID" value="AKJ63922.1"/>
    <property type="molecule type" value="Genomic_DNA"/>
</dbReference>
<dbReference type="SUPFAM" id="SSF52540">
    <property type="entry name" value="P-loop containing nucleoside triphosphate hydrolases"/>
    <property type="match status" value="2"/>
</dbReference>
<comment type="function">
    <text evidence="11">Probably plays a role in ribosome assembly or function. May be involved in resolution of branched DNA intermediates that result from template switching in postreplication gaps. Binds DNA and has ATPase activity.</text>
</comment>
<organism evidence="14 15">
    <name type="scientific">Kiritimatiella glycovorans</name>
    <dbReference type="NCBI Taxonomy" id="1307763"/>
    <lineage>
        <taxon>Bacteria</taxon>
        <taxon>Pseudomonadati</taxon>
        <taxon>Kiritimatiellota</taxon>
        <taxon>Kiritimatiellia</taxon>
        <taxon>Kiritimatiellales</taxon>
        <taxon>Kiritimatiellaceae</taxon>
        <taxon>Kiritimatiella</taxon>
    </lineage>
</organism>
<dbReference type="GO" id="GO:0043022">
    <property type="term" value="F:ribosome binding"/>
    <property type="evidence" value="ECO:0007669"/>
    <property type="project" value="UniProtKB-UniRule"/>
</dbReference>
<dbReference type="GO" id="GO:0005737">
    <property type="term" value="C:cytoplasm"/>
    <property type="evidence" value="ECO:0007669"/>
    <property type="project" value="UniProtKB-SubCell"/>
</dbReference>
<keyword evidence="1 11" id="KW-0963">Cytoplasm</keyword>
<keyword evidence="4 11" id="KW-0227">DNA damage</keyword>
<keyword evidence="15" id="KW-1185">Reference proteome</keyword>
<accession>A0A0G3EEU5</accession>
<dbReference type="InterPro" id="IPR032524">
    <property type="entry name" value="ABC_tran_C"/>
</dbReference>
<keyword evidence="6 11" id="KW-0067">ATP-binding</keyword>
<proteinExistence type="inferred from homology"/>
<evidence type="ECO:0000256" key="7">
    <source>
        <dbReference type="ARBA" id="ARBA00023125"/>
    </source>
</evidence>
<dbReference type="PATRIC" id="fig|1609981.3.peg.680"/>
<dbReference type="InterPro" id="IPR037118">
    <property type="entry name" value="Val-tRNA_synth_C_sf"/>
</dbReference>
<evidence type="ECO:0000256" key="6">
    <source>
        <dbReference type="ARBA" id="ARBA00022840"/>
    </source>
</evidence>
<keyword evidence="3 11" id="KW-0547">Nucleotide-binding</keyword>
<evidence type="ECO:0000313" key="14">
    <source>
        <dbReference type="EMBL" id="AKJ63922.1"/>
    </source>
</evidence>
<gene>
    <name evidence="11 14" type="primary">uup</name>
    <name evidence="14" type="ORF">L21SP4_00653</name>
</gene>
<dbReference type="InterPro" id="IPR051309">
    <property type="entry name" value="ABCF_ATPase"/>
</dbReference>
<feature type="region of interest" description="Disordered" evidence="12">
    <location>
        <begin position="492"/>
        <end position="526"/>
    </location>
</feature>
<dbReference type="CDD" id="cd03221">
    <property type="entry name" value="ABCF_EF-3"/>
    <property type="match status" value="2"/>
</dbReference>
<dbReference type="PANTHER" id="PTHR42855">
    <property type="entry name" value="ABC TRANSPORTER ATP-BINDING SUBUNIT"/>
    <property type="match status" value="1"/>
</dbReference>
<comment type="similarity">
    <text evidence="10 11">Belongs to the ABC transporter superfamily. ABCF family. Uup subfamily.</text>
</comment>
<feature type="binding site" evidence="11">
    <location>
        <begin position="314"/>
        <end position="321"/>
    </location>
    <ligand>
        <name>ATP</name>
        <dbReference type="ChEBI" id="CHEBI:30616"/>
        <label>2</label>
    </ligand>
</feature>
<name>A0A0G3EEU5_9BACT</name>
<dbReference type="STRING" id="1307763.L21SP4_00653"/>